<feature type="compositionally biased region" description="Basic and acidic residues" evidence="1">
    <location>
        <begin position="71"/>
        <end position="114"/>
    </location>
</feature>
<feature type="compositionally biased region" description="Basic and acidic residues" evidence="1">
    <location>
        <begin position="370"/>
        <end position="379"/>
    </location>
</feature>
<accession>A0A5P1FLP1</accession>
<dbReference type="PANTHER" id="PTHR34837">
    <property type="entry name" value="OS05G0595500 PROTEIN"/>
    <property type="match status" value="1"/>
</dbReference>
<feature type="compositionally biased region" description="Basic and acidic residues" evidence="1">
    <location>
        <begin position="969"/>
        <end position="996"/>
    </location>
</feature>
<feature type="compositionally biased region" description="Polar residues" evidence="1">
    <location>
        <begin position="500"/>
        <end position="516"/>
    </location>
</feature>
<evidence type="ECO:0000313" key="3">
    <source>
        <dbReference type="Proteomes" id="UP000243459"/>
    </source>
</evidence>
<evidence type="ECO:0000313" key="2">
    <source>
        <dbReference type="EMBL" id="ONK79148.1"/>
    </source>
</evidence>
<protein>
    <submittedName>
        <fullName evidence="2">Uncharacterized protein</fullName>
    </submittedName>
</protein>
<dbReference type="Gramene" id="ONK79148">
    <property type="protein sequence ID" value="ONK79148"/>
    <property type="gene ID" value="A4U43_C01F3420"/>
</dbReference>
<feature type="region of interest" description="Disordered" evidence="1">
    <location>
        <begin position="939"/>
        <end position="1005"/>
    </location>
</feature>
<gene>
    <name evidence="2" type="ORF">A4U43_C01F3420</name>
</gene>
<reference evidence="3" key="1">
    <citation type="journal article" date="2017" name="Nat. Commun.">
        <title>The asparagus genome sheds light on the origin and evolution of a young Y chromosome.</title>
        <authorList>
            <person name="Harkess A."/>
            <person name="Zhou J."/>
            <person name="Xu C."/>
            <person name="Bowers J.E."/>
            <person name="Van der Hulst R."/>
            <person name="Ayyampalayam S."/>
            <person name="Mercati F."/>
            <person name="Riccardi P."/>
            <person name="McKain M.R."/>
            <person name="Kakrana A."/>
            <person name="Tang H."/>
            <person name="Ray J."/>
            <person name="Groenendijk J."/>
            <person name="Arikit S."/>
            <person name="Mathioni S.M."/>
            <person name="Nakano M."/>
            <person name="Shan H."/>
            <person name="Telgmann-Rauber A."/>
            <person name="Kanno A."/>
            <person name="Yue Z."/>
            <person name="Chen H."/>
            <person name="Li W."/>
            <person name="Chen Y."/>
            <person name="Xu X."/>
            <person name="Zhang Y."/>
            <person name="Luo S."/>
            <person name="Chen H."/>
            <person name="Gao J."/>
            <person name="Mao Z."/>
            <person name="Pires J.C."/>
            <person name="Luo M."/>
            <person name="Kudrna D."/>
            <person name="Wing R.A."/>
            <person name="Meyers B.C."/>
            <person name="Yi K."/>
            <person name="Kong H."/>
            <person name="Lavrijsen P."/>
            <person name="Sunseri F."/>
            <person name="Falavigna A."/>
            <person name="Ye Y."/>
            <person name="Leebens-Mack J.H."/>
            <person name="Chen G."/>
        </authorList>
    </citation>
    <scope>NUCLEOTIDE SEQUENCE [LARGE SCALE GENOMIC DNA]</scope>
    <source>
        <strain evidence="3">cv. DH0086</strain>
    </source>
</reference>
<feature type="compositionally biased region" description="Basic and acidic residues" evidence="1">
    <location>
        <begin position="449"/>
        <end position="464"/>
    </location>
</feature>
<feature type="compositionally biased region" description="Polar residues" evidence="1">
    <location>
        <begin position="402"/>
        <end position="418"/>
    </location>
</feature>
<feature type="compositionally biased region" description="Basic and acidic residues" evidence="1">
    <location>
        <begin position="388"/>
        <end position="399"/>
    </location>
</feature>
<feature type="region of interest" description="Disordered" evidence="1">
    <location>
        <begin position="1"/>
        <end position="464"/>
    </location>
</feature>
<dbReference type="PANTHER" id="PTHR34837:SF1">
    <property type="entry name" value="LOW PROTEIN: ZINC FINGER CCCH DOMAIN PROTEIN"/>
    <property type="match status" value="1"/>
</dbReference>
<name>A0A5P1FLP1_ASPOF</name>
<sequence length="1055" mass="119617">MGSLEFWRFRGVRPMARSSRHKSHRSHKHRDRSDSEDEGTSESARVSRVSDQEKRKPSSKDGVGTSNGDLSEDHGRKRKDRGEDRRNVGGDDDSRVEKTAKNDEIDADDLEKSVKSRSSSSRRREGSREKEERRSEKGASRKEKEKEKEREKGSSGKEKKVQDSRRERSSDGARRREENCAKQGVEISELQNEMHNPDPEVEKELDKRSERRKDGSGAGREGDEGKVSSRDDNLKKGSYKDERYKEKYREGLEKEKYREEVKKEKCREELDRDQSCHNDKRRDDRFSRTCLSERSDSKHYRDDQRVDDKKTKPQHSDGSRHADDKKTKLHDSDRDGIRHVDDYSPKTKDNRGTKRSTNELEDQNDMKPQSTKERHKDNAKNGSGSCSDRARLEHLHIDDIDSTLSNSQTKDSPNSSSYAGKDRIRHNSRQAESMCRESLSGDMHNSYKVSRDHTTASGGREKICTSRSFEKSKLKDDIQSDVVMTDSGYVPHRDRILRSDSCSSASQVTGKSPISTSDRRSERITSRHSLEIKEGEQRSSSSKGGRGDTSFNGRELEYFMEKPNKDDTSQLGSNRSTQLQDILPGNLPPPLPVRTSIDGPGILGSYEDEAMLHNGEHKISTRYKRGASMGRGPGTPWKNTPTWPSPVANGFMPFQHGPPSGFHPDILQFPPPHPFGIRPSMDLNNPSFHIYEGNRFTGHARPFGWHSPNDYCPPHSQIWDGNTNVFGDESNIFVMQEQDQNRHLLSSKGWEMNNYVWNGQNANAKMYSPVPQKEHEYPRQPLAEKDQPIADVSVVKLLCDLSSAKQVVGTSSKSLLEKTPDLHEMLSVNDASEKKSSDNFRYCCTYLSKLDISLDLVHPELYNQCISLMKARERNVTSNIPNQGERKSNVEFRLVTKSKQFARKSLFPTATDSTFQRAMSLYRKQKEGLKEAMHFAIPSVYPGQASPPKSDDEEKTSEALPANAPAGDYMDRNKSTALDAERERQNAGDGDEKRCDNPSNTDEQHVVNSNAAEVEVCDNISDAVISVERPKGSEGIIPECRLNPSRIHLSAEITH</sequence>
<keyword evidence="3" id="KW-1185">Reference proteome</keyword>
<dbReference type="Proteomes" id="UP000243459">
    <property type="component" value="Chromosome 1"/>
</dbReference>
<feature type="compositionally biased region" description="Basic and acidic residues" evidence="1">
    <location>
        <begin position="517"/>
        <end position="537"/>
    </location>
</feature>
<feature type="compositionally biased region" description="Basic and acidic residues" evidence="1">
    <location>
        <begin position="195"/>
        <end position="358"/>
    </location>
</feature>
<feature type="region of interest" description="Disordered" evidence="1">
    <location>
        <begin position="494"/>
        <end position="551"/>
    </location>
</feature>
<feature type="compositionally biased region" description="Basic and acidic residues" evidence="1">
    <location>
        <begin position="122"/>
        <end position="180"/>
    </location>
</feature>
<feature type="compositionally biased region" description="Basic residues" evidence="1">
    <location>
        <begin position="18"/>
        <end position="30"/>
    </location>
</feature>
<organism evidence="2 3">
    <name type="scientific">Asparagus officinalis</name>
    <name type="common">Garden asparagus</name>
    <dbReference type="NCBI Taxonomy" id="4686"/>
    <lineage>
        <taxon>Eukaryota</taxon>
        <taxon>Viridiplantae</taxon>
        <taxon>Streptophyta</taxon>
        <taxon>Embryophyta</taxon>
        <taxon>Tracheophyta</taxon>
        <taxon>Spermatophyta</taxon>
        <taxon>Magnoliopsida</taxon>
        <taxon>Liliopsida</taxon>
        <taxon>Asparagales</taxon>
        <taxon>Asparagaceae</taxon>
        <taxon>Asparagoideae</taxon>
        <taxon>Asparagus</taxon>
    </lineage>
</organism>
<dbReference type="OMA" id="METAREH"/>
<proteinExistence type="predicted"/>
<evidence type="ECO:0000256" key="1">
    <source>
        <dbReference type="SAM" id="MobiDB-lite"/>
    </source>
</evidence>
<dbReference type="AlphaFoldDB" id="A0A5P1FLP1"/>
<dbReference type="EMBL" id="CM007381">
    <property type="protein sequence ID" value="ONK79148.1"/>
    <property type="molecule type" value="Genomic_DNA"/>
</dbReference>
<feature type="compositionally biased region" description="Basic and acidic residues" evidence="1">
    <location>
        <begin position="48"/>
        <end position="59"/>
    </location>
</feature>